<accession>I7A7P4</accession>
<dbReference type="STRING" id="1191523.MROS_2656"/>
<dbReference type="AlphaFoldDB" id="I7A7P4"/>
<name>I7A7P4_MELRP</name>
<dbReference type="Gene3D" id="3.60.15.10">
    <property type="entry name" value="Ribonuclease Z/Hydroxyacylglutathione hydrolase-like"/>
    <property type="match status" value="1"/>
</dbReference>
<dbReference type="PANTHER" id="PTHR46018:SF2">
    <property type="entry name" value="ZINC PHOSPHODIESTERASE ELAC PROTEIN 1"/>
    <property type="match status" value="1"/>
</dbReference>
<dbReference type="PANTHER" id="PTHR46018">
    <property type="entry name" value="ZINC PHOSPHODIESTERASE ELAC PROTEIN 1"/>
    <property type="match status" value="1"/>
</dbReference>
<dbReference type="SUPFAM" id="SSF56281">
    <property type="entry name" value="Metallo-hydrolase/oxidoreductase"/>
    <property type="match status" value="1"/>
</dbReference>
<proteinExistence type="predicted"/>
<organism evidence="2 3">
    <name type="scientific">Melioribacter roseus (strain DSM 23840 / JCM 17771 / VKM B-2668 / P3M-2)</name>
    <dbReference type="NCBI Taxonomy" id="1191523"/>
    <lineage>
        <taxon>Bacteria</taxon>
        <taxon>Pseudomonadati</taxon>
        <taxon>Ignavibacteriota</taxon>
        <taxon>Ignavibacteria</taxon>
        <taxon>Ignavibacteriales</taxon>
        <taxon>Melioribacteraceae</taxon>
        <taxon>Melioribacter</taxon>
    </lineage>
</organism>
<evidence type="ECO:0000313" key="3">
    <source>
        <dbReference type="Proteomes" id="UP000009011"/>
    </source>
</evidence>
<dbReference type="eggNOG" id="COG1234">
    <property type="taxonomic scope" value="Bacteria"/>
</dbReference>
<dbReference type="RefSeq" id="WP_014857316.1">
    <property type="nucleotide sequence ID" value="NC_018178.1"/>
</dbReference>
<dbReference type="KEGG" id="mro:MROS_2656"/>
<reference evidence="2 3" key="1">
    <citation type="journal article" date="2013" name="PLoS ONE">
        <title>Genomic analysis of Melioribacter roseus, facultatively anaerobic organotrophic bacterium representing a novel deep lineage within Bacteriodetes/Chlorobi group.</title>
        <authorList>
            <person name="Kadnikov V.V."/>
            <person name="Mardanov A.V."/>
            <person name="Podosokorskaya O.A."/>
            <person name="Gavrilov S.N."/>
            <person name="Kublanov I.V."/>
            <person name="Beletsky A.V."/>
            <person name="Bonch-Osmolovskaya E.A."/>
            <person name="Ravin N.V."/>
        </authorList>
    </citation>
    <scope>NUCLEOTIDE SEQUENCE [LARGE SCALE GENOMIC DNA]</scope>
    <source>
        <strain evidence="3">JCM 17771 / P3M-2</strain>
    </source>
</reference>
<dbReference type="Proteomes" id="UP000009011">
    <property type="component" value="Chromosome"/>
</dbReference>
<gene>
    <name evidence="2" type="ordered locus">MROS_2656</name>
</gene>
<sequence length="240" mass="27118">MKQKNLHQYPLVWRKDDFFIKIYSSIPNVSTGILLTTSKTAFIVDPGDGILRDLTKDVGPETILRVSDIFISHGHHDHVGGVWSLLTYWSVLRRKTPLSIYYPEGCVEIESIYKAFNEVYGKELSYKITLKPISDQKAFTRNSVRIKPFKVNHRELNPDGTSAEIPSLGFKYYYDSKSICYGGDTAYCENLVKMAKGSDLAIIEAGALDEESTDLHMTVAQAKEIGKTAKEFFLVHVPDE</sequence>
<dbReference type="HOGENOM" id="CLU_1169427_0_0_10"/>
<feature type="domain" description="Metallo-beta-lactamase" evidence="1">
    <location>
        <begin position="29"/>
        <end position="236"/>
    </location>
</feature>
<protein>
    <submittedName>
        <fullName evidence="2">Beta-lactamase domain protein</fullName>
    </submittedName>
</protein>
<dbReference type="OrthoDB" id="9800940at2"/>
<evidence type="ECO:0000259" key="1">
    <source>
        <dbReference type="SMART" id="SM00849"/>
    </source>
</evidence>
<dbReference type="CDD" id="cd16272">
    <property type="entry name" value="RNaseZ_MBL-fold"/>
    <property type="match status" value="1"/>
</dbReference>
<dbReference type="GO" id="GO:0042781">
    <property type="term" value="F:3'-tRNA processing endoribonuclease activity"/>
    <property type="evidence" value="ECO:0007669"/>
    <property type="project" value="TreeGrafter"/>
</dbReference>
<dbReference type="SMART" id="SM00849">
    <property type="entry name" value="Lactamase_B"/>
    <property type="match status" value="1"/>
</dbReference>
<dbReference type="InterPro" id="IPR036866">
    <property type="entry name" value="RibonucZ/Hydroxyglut_hydro"/>
</dbReference>
<dbReference type="PATRIC" id="fig|1191523.3.peg.2791"/>
<dbReference type="InterPro" id="IPR001279">
    <property type="entry name" value="Metallo-B-lactamas"/>
</dbReference>
<keyword evidence="3" id="KW-1185">Reference proteome</keyword>
<dbReference type="Pfam" id="PF12706">
    <property type="entry name" value="Lactamase_B_2"/>
    <property type="match status" value="1"/>
</dbReference>
<evidence type="ECO:0000313" key="2">
    <source>
        <dbReference type="EMBL" id="AFN75886.1"/>
    </source>
</evidence>
<dbReference type="EMBL" id="CP003557">
    <property type="protein sequence ID" value="AFN75886.1"/>
    <property type="molecule type" value="Genomic_DNA"/>
</dbReference>